<feature type="signal peptide" evidence="1">
    <location>
        <begin position="1"/>
        <end position="21"/>
    </location>
</feature>
<dbReference type="InterPro" id="IPR035076">
    <property type="entry name" value="Toxin/TOLIP"/>
</dbReference>
<reference evidence="3" key="1">
    <citation type="submission" date="2011-11" db="EMBL/GenBank/DDBJ databases">
        <title>Decoding the brain transcriptome of the Eastern honeybee (Apis cerana) based on pyrosequencing.</title>
        <authorList>
            <person name="Sun L."/>
            <person name="Zheng H."/>
            <person name="Wang Y."/>
            <person name="Xie X."/>
            <person name="Zhu Y."/>
            <person name="Gu W."/>
            <person name="Wang S."/>
        </authorList>
    </citation>
    <scope>NUCLEOTIDE SEQUENCE</scope>
    <source>
        <tissue evidence="3">Brain</tissue>
    </source>
</reference>
<feature type="chain" id="PRO_5004778088" description="Snake toxin/toxin-like domain-containing protein" evidence="1">
    <location>
        <begin position="22"/>
        <end position="83"/>
    </location>
</feature>
<protein>
    <recommendedName>
        <fullName evidence="2">Snake toxin/toxin-like domain-containing protein</fullName>
    </recommendedName>
</protein>
<evidence type="ECO:0000259" key="2">
    <source>
        <dbReference type="Pfam" id="PF00087"/>
    </source>
</evidence>
<evidence type="ECO:0000256" key="1">
    <source>
        <dbReference type="SAM" id="SignalP"/>
    </source>
</evidence>
<proteinExistence type="evidence at transcript level"/>
<dbReference type="EMBL" id="JR046647">
    <property type="protein sequence ID" value="AEY60227.1"/>
    <property type="molecule type" value="mRNA"/>
</dbReference>
<evidence type="ECO:0000313" key="3">
    <source>
        <dbReference type="EMBL" id="AEY60227.1"/>
    </source>
</evidence>
<keyword evidence="1" id="KW-0732">Signal</keyword>
<accession>V9IHU1</accession>
<organism evidence="3">
    <name type="scientific">Apis cerana</name>
    <name type="common">Indian honeybee</name>
    <dbReference type="NCBI Taxonomy" id="7461"/>
    <lineage>
        <taxon>Eukaryota</taxon>
        <taxon>Metazoa</taxon>
        <taxon>Ecdysozoa</taxon>
        <taxon>Arthropoda</taxon>
        <taxon>Hexapoda</taxon>
        <taxon>Insecta</taxon>
        <taxon>Pterygota</taxon>
        <taxon>Neoptera</taxon>
        <taxon>Endopterygota</taxon>
        <taxon>Hymenoptera</taxon>
        <taxon>Apocrita</taxon>
        <taxon>Aculeata</taxon>
        <taxon>Apoidea</taxon>
        <taxon>Anthophila</taxon>
        <taxon>Apidae</taxon>
        <taxon>Apis</taxon>
    </lineage>
</organism>
<sequence length="83" mass="9974">MKLSKFYWMIFITCYLSFSHALECYVCTDQEGNREKCLKSTKICEQHQDACFTEIKWGSTPYWSQGAKKTILRFKKMCHKKRM</sequence>
<dbReference type="AlphaFoldDB" id="V9IHU1"/>
<name>V9IHU1_APICE</name>
<gene>
    <name evidence="3" type="ORF">ACCB07868</name>
</gene>
<dbReference type="Pfam" id="PF00087">
    <property type="entry name" value="Toxin_TOLIP"/>
    <property type="match status" value="1"/>
</dbReference>
<feature type="domain" description="Snake toxin/toxin-like" evidence="2">
    <location>
        <begin position="22"/>
        <end position="80"/>
    </location>
</feature>